<comment type="cofactor">
    <cofactor evidence="1">
        <name>pyridoxal 5'-phosphate</name>
        <dbReference type="ChEBI" id="CHEBI:597326"/>
    </cofactor>
</comment>
<dbReference type="InterPro" id="IPR001608">
    <property type="entry name" value="Ala_racemase_N"/>
</dbReference>
<evidence type="ECO:0000256" key="2">
    <source>
        <dbReference type="ARBA" id="ARBA00022898"/>
    </source>
</evidence>
<feature type="domain" description="Alanine racemase C-terminal" evidence="4">
    <location>
        <begin position="118"/>
        <end position="245"/>
    </location>
</feature>
<dbReference type="OrthoDB" id="9813814at2"/>
<dbReference type="GO" id="GO:0030170">
    <property type="term" value="F:pyridoxal phosphate binding"/>
    <property type="evidence" value="ECO:0007669"/>
    <property type="project" value="TreeGrafter"/>
</dbReference>
<dbReference type="InterPro" id="IPR000821">
    <property type="entry name" value="Ala_racemase"/>
</dbReference>
<evidence type="ECO:0000256" key="3">
    <source>
        <dbReference type="ARBA" id="ARBA00023235"/>
    </source>
</evidence>
<accession>A0A444PUX8</accession>
<comment type="caution">
    <text evidence="5">The sequence shown here is derived from an EMBL/GenBank/DDBJ whole genome shotgun (WGS) entry which is preliminary data.</text>
</comment>
<evidence type="ECO:0000259" key="4">
    <source>
        <dbReference type="SMART" id="SM01005"/>
    </source>
</evidence>
<dbReference type="EMBL" id="RZNB01000002">
    <property type="protein sequence ID" value="RWZ51662.1"/>
    <property type="molecule type" value="Genomic_DNA"/>
</dbReference>
<dbReference type="Gene3D" id="2.40.37.10">
    <property type="entry name" value="Lyase, Ornithine Decarboxylase, Chain A, domain 1"/>
    <property type="match status" value="1"/>
</dbReference>
<dbReference type="GO" id="GO:0008784">
    <property type="term" value="F:alanine racemase activity"/>
    <property type="evidence" value="ECO:0007669"/>
    <property type="project" value="TreeGrafter"/>
</dbReference>
<protein>
    <submittedName>
        <fullName evidence="5">Alanine racemase</fullName>
    </submittedName>
</protein>
<evidence type="ECO:0000313" key="6">
    <source>
        <dbReference type="Proteomes" id="UP000288547"/>
    </source>
</evidence>
<dbReference type="SUPFAM" id="SSF50621">
    <property type="entry name" value="Alanine racemase C-terminal domain-like"/>
    <property type="match status" value="1"/>
</dbReference>
<name>A0A444PUX8_9MICO</name>
<dbReference type="AlphaFoldDB" id="A0A444PUX8"/>
<keyword evidence="3" id="KW-0413">Isomerase</keyword>
<proteinExistence type="predicted"/>
<dbReference type="InterPro" id="IPR009006">
    <property type="entry name" value="Ala_racemase/Decarboxylase_C"/>
</dbReference>
<keyword evidence="6" id="KW-1185">Reference proteome</keyword>
<dbReference type="SMART" id="SM01005">
    <property type="entry name" value="Ala_racemase_C"/>
    <property type="match status" value="1"/>
</dbReference>
<evidence type="ECO:0000256" key="1">
    <source>
        <dbReference type="ARBA" id="ARBA00001933"/>
    </source>
</evidence>
<dbReference type="Proteomes" id="UP000288547">
    <property type="component" value="Unassembled WGS sequence"/>
</dbReference>
<organism evidence="5 6">
    <name type="scientific">Labedella phragmitis</name>
    <dbReference type="NCBI Taxonomy" id="2498849"/>
    <lineage>
        <taxon>Bacteria</taxon>
        <taxon>Bacillati</taxon>
        <taxon>Actinomycetota</taxon>
        <taxon>Actinomycetes</taxon>
        <taxon>Micrococcales</taxon>
        <taxon>Microbacteriaceae</taxon>
        <taxon>Labedella</taxon>
    </lineage>
</organism>
<dbReference type="Pfam" id="PF00842">
    <property type="entry name" value="Ala_racemase_C"/>
    <property type="match status" value="1"/>
</dbReference>
<dbReference type="GO" id="GO:0005829">
    <property type="term" value="C:cytosol"/>
    <property type="evidence" value="ECO:0007669"/>
    <property type="project" value="TreeGrafter"/>
</dbReference>
<dbReference type="InterPro" id="IPR029066">
    <property type="entry name" value="PLP-binding_barrel"/>
</dbReference>
<dbReference type="GO" id="GO:0030632">
    <property type="term" value="P:D-alanine biosynthetic process"/>
    <property type="evidence" value="ECO:0007669"/>
    <property type="project" value="TreeGrafter"/>
</dbReference>
<gene>
    <name evidence="5" type="ORF">ELQ90_06050</name>
</gene>
<dbReference type="InterPro" id="IPR011079">
    <property type="entry name" value="Ala_racemase_C"/>
</dbReference>
<sequence>MGPVREARVLVDALTENIAVLDRAGVLIDVSADAYGHGVVRVAEAARTVGVRSFFVATADDALRTASLVPDADLVVGRVAEGRRDEIAAAGIAVSSERAGERVERDSVYGFDGRASAAMSLRSRVLATKAIRAGDGVSYGYTYRAPRDGRTALVGIGYGDGVHRHAGNTAFVLLDGAMLPVVGRVAMNVFVVFLGDRRVDDGADVVLFGDERSGEPPLTRWAAALGVQPASVTAGIGARVERTVR</sequence>
<keyword evidence="2" id="KW-0663">Pyridoxal phosphate</keyword>
<dbReference type="GO" id="GO:0009252">
    <property type="term" value="P:peptidoglycan biosynthetic process"/>
    <property type="evidence" value="ECO:0007669"/>
    <property type="project" value="TreeGrafter"/>
</dbReference>
<dbReference type="RefSeq" id="WP_128494377.1">
    <property type="nucleotide sequence ID" value="NZ_RZNB01000002.1"/>
</dbReference>
<dbReference type="Gene3D" id="3.20.20.10">
    <property type="entry name" value="Alanine racemase"/>
    <property type="match status" value="1"/>
</dbReference>
<dbReference type="SUPFAM" id="SSF51419">
    <property type="entry name" value="PLP-binding barrel"/>
    <property type="match status" value="1"/>
</dbReference>
<dbReference type="Pfam" id="PF01168">
    <property type="entry name" value="Ala_racemase_N"/>
    <property type="match status" value="1"/>
</dbReference>
<dbReference type="PANTHER" id="PTHR30511:SF0">
    <property type="entry name" value="ALANINE RACEMASE, CATABOLIC-RELATED"/>
    <property type="match status" value="1"/>
</dbReference>
<dbReference type="PANTHER" id="PTHR30511">
    <property type="entry name" value="ALANINE RACEMASE"/>
    <property type="match status" value="1"/>
</dbReference>
<evidence type="ECO:0000313" key="5">
    <source>
        <dbReference type="EMBL" id="RWZ51662.1"/>
    </source>
</evidence>
<reference evidence="5 6" key="1">
    <citation type="submission" date="2018-12" db="EMBL/GenBank/DDBJ databases">
        <authorList>
            <person name="Li F."/>
        </authorList>
    </citation>
    <scope>NUCLEOTIDE SEQUENCE [LARGE SCALE GENOMIC DNA]</scope>
    <source>
        <strain evidence="5 6">11W25H-1</strain>
    </source>
</reference>